<reference evidence="1" key="1">
    <citation type="submission" date="2020-04" db="EMBL/GenBank/DDBJ databases">
        <authorList>
            <person name="Alioto T."/>
            <person name="Alioto T."/>
            <person name="Gomez Garrido J."/>
        </authorList>
    </citation>
    <scope>NUCLEOTIDE SEQUENCE</scope>
    <source>
        <strain evidence="1">A484AB</strain>
    </source>
</reference>
<proteinExistence type="predicted"/>
<dbReference type="AlphaFoldDB" id="A0A6S7HIF7"/>
<dbReference type="Proteomes" id="UP001152795">
    <property type="component" value="Unassembled WGS sequence"/>
</dbReference>
<dbReference type="OrthoDB" id="5989789at2759"/>
<dbReference type="EMBL" id="CACRXK020005306">
    <property type="protein sequence ID" value="CAB4005755.1"/>
    <property type="molecule type" value="Genomic_DNA"/>
</dbReference>
<evidence type="ECO:0000313" key="2">
    <source>
        <dbReference type="Proteomes" id="UP001152795"/>
    </source>
</evidence>
<comment type="caution">
    <text evidence="1">The sequence shown here is derived from an EMBL/GenBank/DDBJ whole genome shotgun (WGS) entry which is preliminary data.</text>
</comment>
<organism evidence="1 2">
    <name type="scientific">Paramuricea clavata</name>
    <name type="common">Red gorgonian</name>
    <name type="synonym">Violescent sea-whip</name>
    <dbReference type="NCBI Taxonomy" id="317549"/>
    <lineage>
        <taxon>Eukaryota</taxon>
        <taxon>Metazoa</taxon>
        <taxon>Cnidaria</taxon>
        <taxon>Anthozoa</taxon>
        <taxon>Octocorallia</taxon>
        <taxon>Malacalcyonacea</taxon>
        <taxon>Plexauridae</taxon>
        <taxon>Paramuricea</taxon>
    </lineage>
</organism>
<accession>A0A6S7HIF7</accession>
<evidence type="ECO:0000313" key="1">
    <source>
        <dbReference type="EMBL" id="CAB4005755.1"/>
    </source>
</evidence>
<name>A0A6S7HIF7_PARCT</name>
<protein>
    <submittedName>
        <fullName evidence="1">Uncharacterized protein</fullName>
    </submittedName>
</protein>
<sequence>MAQTDVPADMKDFMEKSLSQMCRQLTSVVDDRFTLMKRELSAETSATLGAISSKKARLDKHVFK</sequence>
<keyword evidence="2" id="KW-1185">Reference proteome</keyword>
<gene>
    <name evidence="1" type="ORF">PACLA_8A014767</name>
</gene>